<keyword evidence="2" id="KW-0812">Transmembrane</keyword>
<proteinExistence type="predicted"/>
<evidence type="ECO:0000313" key="5">
    <source>
        <dbReference type="Proteomes" id="UP000624325"/>
    </source>
</evidence>
<accession>A0ABQ4C7Z1</accession>
<gene>
    <name evidence="4" type="ORF">Air01nite_49870</name>
</gene>
<sequence length="280" mass="28286">MGWQRGAVLLVAVVGGLLVAGPAEAQTVKSGSLSFSGDNGDYITQGDSWAYSTGNGDGLTVSSSNGSTVAVSVNAYNGDWWTLTFDAPGTQQLTARTYSAAHRYPFNGTGPGLDLSGEGRGCNELTGSFTVTKAIFGADGYVQAFDATFEQHCEGGTPAAKGRVHIANATAPRTSTAKPQTTTTKPSTSTAKPRTSATKAPAKPRGTPTAKPTPAPTVGPSDAGVAGGQTTAGETRLVAALMNDGTFVRRALLGFGVIALLGLAVAGLLVAGIVRHVRGG</sequence>
<feature type="signal peptide" evidence="3">
    <location>
        <begin position="1"/>
        <end position="25"/>
    </location>
</feature>
<dbReference type="Proteomes" id="UP000624325">
    <property type="component" value="Unassembled WGS sequence"/>
</dbReference>
<feature type="transmembrane region" description="Helical" evidence="2">
    <location>
        <begin position="251"/>
        <end position="274"/>
    </location>
</feature>
<evidence type="ECO:0000256" key="2">
    <source>
        <dbReference type="SAM" id="Phobius"/>
    </source>
</evidence>
<dbReference type="RefSeq" id="WP_203705659.1">
    <property type="nucleotide sequence ID" value="NZ_BAAALU010000001.1"/>
</dbReference>
<feature type="chain" id="PRO_5047439053" evidence="3">
    <location>
        <begin position="26"/>
        <end position="280"/>
    </location>
</feature>
<evidence type="ECO:0000256" key="3">
    <source>
        <dbReference type="SAM" id="SignalP"/>
    </source>
</evidence>
<reference evidence="4 5" key="1">
    <citation type="submission" date="2021-01" db="EMBL/GenBank/DDBJ databases">
        <title>Whole genome shotgun sequence of Asanoa iriomotensis NBRC 100142.</title>
        <authorList>
            <person name="Komaki H."/>
            <person name="Tamura T."/>
        </authorList>
    </citation>
    <scope>NUCLEOTIDE SEQUENCE [LARGE SCALE GENOMIC DNA]</scope>
    <source>
        <strain evidence="4 5">NBRC 100142</strain>
    </source>
</reference>
<dbReference type="EMBL" id="BONC01000038">
    <property type="protein sequence ID" value="GIF58892.1"/>
    <property type="molecule type" value="Genomic_DNA"/>
</dbReference>
<keyword evidence="3" id="KW-0732">Signal</keyword>
<organism evidence="4 5">
    <name type="scientific">Asanoa iriomotensis</name>
    <dbReference type="NCBI Taxonomy" id="234613"/>
    <lineage>
        <taxon>Bacteria</taxon>
        <taxon>Bacillati</taxon>
        <taxon>Actinomycetota</taxon>
        <taxon>Actinomycetes</taxon>
        <taxon>Micromonosporales</taxon>
        <taxon>Micromonosporaceae</taxon>
        <taxon>Asanoa</taxon>
    </lineage>
</organism>
<feature type="region of interest" description="Disordered" evidence="1">
    <location>
        <begin position="169"/>
        <end position="229"/>
    </location>
</feature>
<keyword evidence="2" id="KW-0472">Membrane</keyword>
<evidence type="ECO:0000256" key="1">
    <source>
        <dbReference type="SAM" id="MobiDB-lite"/>
    </source>
</evidence>
<keyword evidence="5" id="KW-1185">Reference proteome</keyword>
<comment type="caution">
    <text evidence="4">The sequence shown here is derived from an EMBL/GenBank/DDBJ whole genome shotgun (WGS) entry which is preliminary data.</text>
</comment>
<keyword evidence="2" id="KW-1133">Transmembrane helix</keyword>
<protein>
    <submittedName>
        <fullName evidence="4">Uncharacterized protein</fullName>
    </submittedName>
</protein>
<feature type="compositionally biased region" description="Low complexity" evidence="1">
    <location>
        <begin position="174"/>
        <end position="210"/>
    </location>
</feature>
<evidence type="ECO:0000313" key="4">
    <source>
        <dbReference type="EMBL" id="GIF58892.1"/>
    </source>
</evidence>
<name>A0ABQ4C7Z1_9ACTN</name>